<sequence>MSRGKIEINTPQPQHHGLYDSVPTKYLSKYHATPEEHSGFLCAPMTWSNGLSKYSSLRIILHTDFQAKMGIDQQKLPNEINGQTSRLTGSAVKDRIHFDQMTGSSLTSRSATYTAISDDLLCSELASGITQSGLFRRSQDSTL</sequence>
<dbReference type="Proteomes" id="UP000294847">
    <property type="component" value="Chromosome 4"/>
</dbReference>
<protein>
    <submittedName>
        <fullName evidence="1">Uncharacterized protein</fullName>
    </submittedName>
</protein>
<evidence type="ECO:0000313" key="1">
    <source>
        <dbReference type="EMBL" id="QBZ60334.1"/>
    </source>
</evidence>
<gene>
    <name evidence="1" type="ORF">PoMZ_07274</name>
</gene>
<dbReference type="AlphaFoldDB" id="A0A4P7NEP5"/>
<evidence type="ECO:0000313" key="2">
    <source>
        <dbReference type="Proteomes" id="UP000294847"/>
    </source>
</evidence>
<name>A0A4P7NEP5_PYROR</name>
<reference evidence="1 2" key="1">
    <citation type="journal article" date="2019" name="Mol. Biol. Evol.">
        <title>Blast fungal genomes show frequent chromosomal changes, gene gains and losses, and effector gene turnover.</title>
        <authorList>
            <person name="Gomez Luciano L.B."/>
            <person name="Jason Tsai I."/>
            <person name="Chuma I."/>
            <person name="Tosa Y."/>
            <person name="Chen Y.H."/>
            <person name="Li J.Y."/>
            <person name="Li M.Y."/>
            <person name="Jade Lu M.Y."/>
            <person name="Nakayashiki H."/>
            <person name="Li W.H."/>
        </authorList>
    </citation>
    <scope>NUCLEOTIDE SEQUENCE [LARGE SCALE GENOMIC DNA]</scope>
    <source>
        <strain evidence="1">MZ5-1-6</strain>
    </source>
</reference>
<accession>A0A4P7NEP5</accession>
<proteinExistence type="predicted"/>
<dbReference type="EMBL" id="CP034207">
    <property type="protein sequence ID" value="QBZ60334.1"/>
    <property type="molecule type" value="Genomic_DNA"/>
</dbReference>
<organism evidence="1 2">
    <name type="scientific">Pyricularia oryzae</name>
    <name type="common">Rice blast fungus</name>
    <name type="synonym">Magnaporthe oryzae</name>
    <dbReference type="NCBI Taxonomy" id="318829"/>
    <lineage>
        <taxon>Eukaryota</taxon>
        <taxon>Fungi</taxon>
        <taxon>Dikarya</taxon>
        <taxon>Ascomycota</taxon>
        <taxon>Pezizomycotina</taxon>
        <taxon>Sordariomycetes</taxon>
        <taxon>Sordariomycetidae</taxon>
        <taxon>Magnaporthales</taxon>
        <taxon>Pyriculariaceae</taxon>
        <taxon>Pyricularia</taxon>
    </lineage>
</organism>